<dbReference type="InterPro" id="IPR051648">
    <property type="entry name" value="CWI-Assembly_Regulator"/>
</dbReference>
<proteinExistence type="predicted"/>
<keyword evidence="2" id="KW-0134">Cell wall</keyword>
<name>A0A150G4P8_GONPE</name>
<dbReference type="SUPFAM" id="SSF52058">
    <property type="entry name" value="L domain-like"/>
    <property type="match status" value="4"/>
</dbReference>
<comment type="caution">
    <text evidence="6">The sequence shown here is derived from an EMBL/GenBank/DDBJ whole genome shotgun (WGS) entry which is preliminary data.</text>
</comment>
<dbReference type="PANTHER" id="PTHR31018:SF3">
    <property type="entry name" value="RECEPTOR PROTEIN-TYROSINE KINASE"/>
    <property type="match status" value="1"/>
</dbReference>
<keyword evidence="7" id="KW-1185">Reference proteome</keyword>
<dbReference type="OrthoDB" id="536881at2759"/>
<evidence type="ECO:0000256" key="2">
    <source>
        <dbReference type="ARBA" id="ARBA00022512"/>
    </source>
</evidence>
<reference evidence="7" key="1">
    <citation type="journal article" date="2016" name="Nat. Commun.">
        <title>The Gonium pectorale genome demonstrates co-option of cell cycle regulation during the evolution of multicellularity.</title>
        <authorList>
            <person name="Hanschen E.R."/>
            <person name="Marriage T.N."/>
            <person name="Ferris P.J."/>
            <person name="Hamaji T."/>
            <person name="Toyoda A."/>
            <person name="Fujiyama A."/>
            <person name="Neme R."/>
            <person name="Noguchi H."/>
            <person name="Minakuchi Y."/>
            <person name="Suzuki M."/>
            <person name="Kawai-Toyooka H."/>
            <person name="Smith D.R."/>
            <person name="Sparks H."/>
            <person name="Anderson J."/>
            <person name="Bakaric R."/>
            <person name="Luria V."/>
            <person name="Karger A."/>
            <person name="Kirschner M.W."/>
            <person name="Durand P.M."/>
            <person name="Michod R.E."/>
            <person name="Nozaki H."/>
            <person name="Olson B.J."/>
        </authorList>
    </citation>
    <scope>NUCLEOTIDE SEQUENCE [LARGE SCALE GENOMIC DNA]</scope>
    <source>
        <strain evidence="7">NIES-2863</strain>
    </source>
</reference>
<evidence type="ECO:0000256" key="4">
    <source>
        <dbReference type="ARBA" id="ARBA00022729"/>
    </source>
</evidence>
<evidence type="ECO:0000256" key="1">
    <source>
        <dbReference type="ARBA" id="ARBA00004191"/>
    </source>
</evidence>
<dbReference type="STRING" id="33097.A0A150G4P8"/>
<sequence>MTEDLSSPSGTTLVVFAGSGGQPDLQQVAAALPLDKKGLLPLGPGQAALLDLERPGACNPATLTSVAGNLLLFDNGTLAKALPSLSALSSVGSTLMVYGHAGLGENGLPTLRPLSNIKAASSVLLYNLDALPDLRGLGGIDSLTGDLIISDNARLANLMGLDSLRSVGRDLVLLSNLALTSVRGLQNLASIGGQLLAKGNGELRDLLALTSLTSLGALREVNNGDAKLELPVRARVGGAGAVAGSGTAAAGAPAAATPANGAAVTTAAVGGAEGSEDGGKGDSSVVLVYSGTPPSLAEVGDWLKEHNPPLPLMGIRDYNVRLVNMYDDEAKKLTTISGSLVIWATKDLGTGLWPLSGLTSVAGQLVVVGSSARDSELESLKGLENLKTVGGLNLLSLQRLRDLSGLSGLTLVRGDINIIYCASLESTRGLGPLASVYSDVYLANNPSLRDLDGFKTIRRIGWDLHLRELPELQSLAGLGALREVSGEVLIKHCHNLSSTAGLSALASVGKSIALLWNDALSDLSGFGRIGYVPSDLHISGNPSLTSLAPLANLTGTGLNLVLSMNKALADMQGLGSVARVGYLLSVSDNPSLKSLAGLGALREVGDMLVVHNNEALSSLADLDGSLQRVGWGGIRITDNWSLKSLGRLPSTLIKSSGPVTVRGSVSADDASALAAKGSDGSASARKKQ</sequence>
<protein>
    <recommendedName>
        <fullName evidence="8">Receptor L-domain domain-containing protein</fullName>
    </recommendedName>
</protein>
<evidence type="ECO:0000313" key="6">
    <source>
        <dbReference type="EMBL" id="KXZ44859.1"/>
    </source>
</evidence>
<dbReference type="Proteomes" id="UP000075714">
    <property type="component" value="Unassembled WGS sequence"/>
</dbReference>
<gene>
    <name evidence="6" type="ORF">GPECTOR_61g812</name>
</gene>
<organism evidence="6 7">
    <name type="scientific">Gonium pectorale</name>
    <name type="common">Green alga</name>
    <dbReference type="NCBI Taxonomy" id="33097"/>
    <lineage>
        <taxon>Eukaryota</taxon>
        <taxon>Viridiplantae</taxon>
        <taxon>Chlorophyta</taxon>
        <taxon>core chlorophytes</taxon>
        <taxon>Chlorophyceae</taxon>
        <taxon>CS clade</taxon>
        <taxon>Chlamydomonadales</taxon>
        <taxon>Volvocaceae</taxon>
        <taxon>Gonium</taxon>
    </lineage>
</organism>
<evidence type="ECO:0000313" key="7">
    <source>
        <dbReference type="Proteomes" id="UP000075714"/>
    </source>
</evidence>
<dbReference type="PANTHER" id="PTHR31018">
    <property type="entry name" value="SPORULATION-SPECIFIC PROTEIN-RELATED"/>
    <property type="match status" value="1"/>
</dbReference>
<keyword evidence="3" id="KW-0964">Secreted</keyword>
<dbReference type="InterPro" id="IPR036941">
    <property type="entry name" value="Rcpt_L-dom_sf"/>
</dbReference>
<accession>A0A150G4P8</accession>
<evidence type="ECO:0000256" key="3">
    <source>
        <dbReference type="ARBA" id="ARBA00022525"/>
    </source>
</evidence>
<comment type="subcellular location">
    <subcellularLocation>
        <location evidence="1">Secreted</location>
        <location evidence="1">Cell wall</location>
    </subcellularLocation>
</comment>
<evidence type="ECO:0008006" key="8">
    <source>
        <dbReference type="Google" id="ProtNLM"/>
    </source>
</evidence>
<dbReference type="EMBL" id="LSYV01000062">
    <property type="protein sequence ID" value="KXZ44859.1"/>
    <property type="molecule type" value="Genomic_DNA"/>
</dbReference>
<keyword evidence="5" id="KW-0325">Glycoprotein</keyword>
<evidence type="ECO:0000256" key="5">
    <source>
        <dbReference type="ARBA" id="ARBA00023180"/>
    </source>
</evidence>
<dbReference type="AlphaFoldDB" id="A0A150G4P8"/>
<dbReference type="Gene3D" id="3.80.20.20">
    <property type="entry name" value="Receptor L-domain"/>
    <property type="match status" value="3"/>
</dbReference>
<keyword evidence="4" id="KW-0732">Signal</keyword>